<keyword evidence="5" id="KW-0808">Transferase</keyword>
<evidence type="ECO:0000256" key="14">
    <source>
        <dbReference type="SAM" id="Phobius"/>
    </source>
</evidence>
<evidence type="ECO:0000256" key="12">
    <source>
        <dbReference type="ARBA" id="ARBA00023136"/>
    </source>
</evidence>
<evidence type="ECO:0000256" key="9">
    <source>
        <dbReference type="ARBA" id="ARBA00022840"/>
    </source>
</evidence>
<dbReference type="InterPro" id="IPR011006">
    <property type="entry name" value="CheY-like_superfamily"/>
</dbReference>
<keyword evidence="18" id="KW-1185">Reference proteome</keyword>
<feature type="domain" description="Response regulatory" evidence="16">
    <location>
        <begin position="815"/>
        <end position="929"/>
    </location>
</feature>
<dbReference type="InterPro" id="IPR005467">
    <property type="entry name" value="His_kinase_dom"/>
</dbReference>
<evidence type="ECO:0000256" key="2">
    <source>
        <dbReference type="ARBA" id="ARBA00004370"/>
    </source>
</evidence>
<keyword evidence="10 14" id="KW-1133">Transmembrane helix</keyword>
<keyword evidence="9" id="KW-0067">ATP-binding</keyword>
<dbReference type="InterPro" id="IPR036097">
    <property type="entry name" value="HisK_dim/P_sf"/>
</dbReference>
<dbReference type="GO" id="GO:0000155">
    <property type="term" value="F:phosphorelay sensor kinase activity"/>
    <property type="evidence" value="ECO:0007669"/>
    <property type="project" value="InterPro"/>
</dbReference>
<evidence type="ECO:0000259" key="16">
    <source>
        <dbReference type="PROSITE" id="PS50110"/>
    </source>
</evidence>
<keyword evidence="4 13" id="KW-0597">Phosphoprotein</keyword>
<evidence type="ECO:0000259" key="15">
    <source>
        <dbReference type="PROSITE" id="PS50109"/>
    </source>
</evidence>
<name>A0AAQ1QYB9_9PSED</name>
<evidence type="ECO:0000313" key="18">
    <source>
        <dbReference type="Proteomes" id="UP000183385"/>
    </source>
</evidence>
<dbReference type="Proteomes" id="UP000183385">
    <property type="component" value="Unassembled WGS sequence"/>
</dbReference>
<feature type="domain" description="Histidine kinase" evidence="15">
    <location>
        <begin position="460"/>
        <end position="680"/>
    </location>
</feature>
<evidence type="ECO:0000256" key="5">
    <source>
        <dbReference type="ARBA" id="ARBA00022679"/>
    </source>
</evidence>
<dbReference type="CDD" id="cd00082">
    <property type="entry name" value="HisKA"/>
    <property type="match status" value="1"/>
</dbReference>
<dbReference type="InterPro" id="IPR003594">
    <property type="entry name" value="HATPase_dom"/>
</dbReference>
<keyword evidence="6 14" id="KW-0812">Transmembrane</keyword>
<proteinExistence type="predicted"/>
<dbReference type="PROSITE" id="PS50109">
    <property type="entry name" value="HIS_KIN"/>
    <property type="match status" value="1"/>
</dbReference>
<comment type="catalytic activity">
    <reaction evidence="1">
        <text>ATP + protein L-histidine = ADP + protein N-phospho-L-histidine.</text>
        <dbReference type="EC" id="2.7.13.3"/>
    </reaction>
</comment>
<dbReference type="CDD" id="cd16922">
    <property type="entry name" value="HATPase_EvgS-ArcB-TorS-like"/>
    <property type="match status" value="1"/>
</dbReference>
<keyword evidence="8 17" id="KW-0418">Kinase</keyword>
<sequence>MKLGQFLRPLDASFSTPSAARKLLRLLSGALLLCLLCSLAFALSMAFNHEVSIRRRDMNAAMYEAQLYFSQRESLLDYLGRGQLPLATPAGAATRLPAWPGEGPAPLLLPLPGAARALLLFPGDLAELRDKRLGLIHVASGATPQVSRLNEAGHPDAALPAGVLAALAGSSGAGPGTRWLADPGDPLGRLFLFKRLEDGWLGLEIRGDDLDAALQRPEAGDYLLLDRRHRVVFSSPAESPDGEVFRNLWNGDCFDFVGLGPIPLQVALLKHLGASNWALVYHQGVGQLLVALWLPILLASGLALAAGLLLQRLGQRIDQRLIRPAQQRLEALKESEAFSRAVIRAAPVALCVLRRADAAVVLENPQAEQWLDGGQVIPRDGARWIAQAFAREGGAACEELAVGGGRHLYLSYTPTRYNGEDVLFCAFSDISARKQAEAELSRAKQLADAANQAKTLFLATMSHEIRTPLYGVLGTLELLGRTRLDLQQTGYLQAIQRSSSTLLQLISDVLDVSKIEAGQLVLEPEEFSPLELTEEVVQSFAGAARAKGLQLFSCIDAQLPLRLSGDATRIRQILGNLLSNALKFTDSGRVLVRVRQRGEEGGKAILDWQVIDSGCGIAAEEQVRLFEPFYQVGGSARQVGGTGLGLSICKRLTRLMHGRLRVVSDLGLGSSFTLSLPLEPVEAAAPQPILEDGPVLVLSPMRELGEALCGWIARWGARARMATPQLLAEADDQSVLVEVRLHGPAAAPPEGWPSCRVVLSAEGHLQPARLGCDWLVGLHSLGALGRAIGLAQGCLSGGAQRERPAGAARDLLGLRVLVVEDNQINQLILRDQLNALGCRVELAGNGQEALQRGRAEDIDVVLTDLNMPRMDGYQLASELRQRGWQQPIIGATANAMREERERCLAAGMEDCLLKPVDLETLYRCLAAAKEIS</sequence>
<evidence type="ECO:0000256" key="10">
    <source>
        <dbReference type="ARBA" id="ARBA00022989"/>
    </source>
</evidence>
<dbReference type="Gene3D" id="3.40.50.2300">
    <property type="match status" value="1"/>
</dbReference>
<dbReference type="Gene3D" id="3.30.450.20">
    <property type="entry name" value="PAS domain"/>
    <property type="match status" value="1"/>
</dbReference>
<dbReference type="GO" id="GO:0005524">
    <property type="term" value="F:ATP binding"/>
    <property type="evidence" value="ECO:0007669"/>
    <property type="project" value="UniProtKB-KW"/>
</dbReference>
<dbReference type="Gene3D" id="3.30.565.10">
    <property type="entry name" value="Histidine kinase-like ATPase, C-terminal domain"/>
    <property type="match status" value="1"/>
</dbReference>
<dbReference type="CDD" id="cd17546">
    <property type="entry name" value="REC_hyHK_CKI1_RcsC-like"/>
    <property type="match status" value="1"/>
</dbReference>
<dbReference type="EC" id="2.7.13.3" evidence="3"/>
<dbReference type="PRINTS" id="PR00344">
    <property type="entry name" value="BCTRLSENSOR"/>
</dbReference>
<dbReference type="RefSeq" id="WP_074982974.1">
    <property type="nucleotide sequence ID" value="NZ_FOLS01000025.1"/>
</dbReference>
<dbReference type="Gene3D" id="1.10.287.130">
    <property type="match status" value="1"/>
</dbReference>
<dbReference type="Pfam" id="PF00512">
    <property type="entry name" value="HisKA"/>
    <property type="match status" value="1"/>
</dbReference>
<dbReference type="Pfam" id="PF00072">
    <property type="entry name" value="Response_reg"/>
    <property type="match status" value="1"/>
</dbReference>
<evidence type="ECO:0000256" key="4">
    <source>
        <dbReference type="ARBA" id="ARBA00022553"/>
    </source>
</evidence>
<dbReference type="SMART" id="SM00448">
    <property type="entry name" value="REC"/>
    <property type="match status" value="1"/>
</dbReference>
<accession>A0AAQ1QYB9</accession>
<evidence type="ECO:0000256" key="11">
    <source>
        <dbReference type="ARBA" id="ARBA00023012"/>
    </source>
</evidence>
<keyword evidence="7" id="KW-0547">Nucleotide-binding</keyword>
<evidence type="ECO:0000256" key="13">
    <source>
        <dbReference type="PROSITE-ProRule" id="PRU00169"/>
    </source>
</evidence>
<evidence type="ECO:0000256" key="3">
    <source>
        <dbReference type="ARBA" id="ARBA00012438"/>
    </source>
</evidence>
<dbReference type="SUPFAM" id="SSF55785">
    <property type="entry name" value="PYP-like sensor domain (PAS domain)"/>
    <property type="match status" value="1"/>
</dbReference>
<keyword evidence="12 14" id="KW-0472">Membrane</keyword>
<evidence type="ECO:0000256" key="8">
    <source>
        <dbReference type="ARBA" id="ARBA00022777"/>
    </source>
</evidence>
<dbReference type="InterPro" id="IPR004358">
    <property type="entry name" value="Sig_transdc_His_kin-like_C"/>
</dbReference>
<dbReference type="InterPro" id="IPR001789">
    <property type="entry name" value="Sig_transdc_resp-reg_receiver"/>
</dbReference>
<dbReference type="SUPFAM" id="SSF52172">
    <property type="entry name" value="CheY-like"/>
    <property type="match status" value="1"/>
</dbReference>
<evidence type="ECO:0000256" key="6">
    <source>
        <dbReference type="ARBA" id="ARBA00022692"/>
    </source>
</evidence>
<evidence type="ECO:0000256" key="1">
    <source>
        <dbReference type="ARBA" id="ARBA00000085"/>
    </source>
</evidence>
<dbReference type="InterPro" id="IPR035965">
    <property type="entry name" value="PAS-like_dom_sf"/>
</dbReference>
<gene>
    <name evidence="17" type="ORF">SAMN05216577_12522</name>
</gene>
<dbReference type="SMART" id="SM00388">
    <property type="entry name" value="HisKA"/>
    <property type="match status" value="1"/>
</dbReference>
<dbReference type="PANTHER" id="PTHR45339:SF5">
    <property type="entry name" value="HISTIDINE KINASE"/>
    <property type="match status" value="1"/>
</dbReference>
<dbReference type="EMBL" id="FOLS01000025">
    <property type="protein sequence ID" value="SFD41019.1"/>
    <property type="molecule type" value="Genomic_DNA"/>
</dbReference>
<dbReference type="SMART" id="SM00387">
    <property type="entry name" value="HATPase_c"/>
    <property type="match status" value="1"/>
</dbReference>
<evidence type="ECO:0000256" key="7">
    <source>
        <dbReference type="ARBA" id="ARBA00022741"/>
    </source>
</evidence>
<dbReference type="FunFam" id="3.30.565.10:FF:000010">
    <property type="entry name" value="Sensor histidine kinase RcsC"/>
    <property type="match status" value="1"/>
</dbReference>
<dbReference type="Pfam" id="PF02518">
    <property type="entry name" value="HATPase_c"/>
    <property type="match status" value="1"/>
</dbReference>
<dbReference type="GO" id="GO:0016020">
    <property type="term" value="C:membrane"/>
    <property type="evidence" value="ECO:0007669"/>
    <property type="project" value="UniProtKB-SubCell"/>
</dbReference>
<dbReference type="PROSITE" id="PS50110">
    <property type="entry name" value="RESPONSE_REGULATORY"/>
    <property type="match status" value="1"/>
</dbReference>
<dbReference type="SUPFAM" id="SSF47384">
    <property type="entry name" value="Homodimeric domain of signal transducing histidine kinase"/>
    <property type="match status" value="1"/>
</dbReference>
<keyword evidence="11" id="KW-0902">Two-component regulatory system</keyword>
<dbReference type="SUPFAM" id="SSF55874">
    <property type="entry name" value="ATPase domain of HSP90 chaperone/DNA topoisomerase II/histidine kinase"/>
    <property type="match status" value="1"/>
</dbReference>
<dbReference type="InterPro" id="IPR036890">
    <property type="entry name" value="HATPase_C_sf"/>
</dbReference>
<feature type="modified residue" description="4-aspartylphosphate" evidence="13">
    <location>
        <position position="864"/>
    </location>
</feature>
<feature type="transmembrane region" description="Helical" evidence="14">
    <location>
        <begin position="288"/>
        <end position="310"/>
    </location>
</feature>
<evidence type="ECO:0000313" key="17">
    <source>
        <dbReference type="EMBL" id="SFD41019.1"/>
    </source>
</evidence>
<dbReference type="FunFam" id="1.10.287.130:FF:000004">
    <property type="entry name" value="Ethylene receptor 1"/>
    <property type="match status" value="1"/>
</dbReference>
<comment type="caution">
    <text evidence="17">The sequence shown here is derived from an EMBL/GenBank/DDBJ whole genome shotgun (WGS) entry which is preliminary data.</text>
</comment>
<protein>
    <recommendedName>
        <fullName evidence="3">histidine kinase</fullName>
        <ecNumber evidence="3">2.7.13.3</ecNumber>
    </recommendedName>
</protein>
<dbReference type="PANTHER" id="PTHR45339">
    <property type="entry name" value="HYBRID SIGNAL TRANSDUCTION HISTIDINE KINASE J"/>
    <property type="match status" value="1"/>
</dbReference>
<reference evidence="17 18" key="1">
    <citation type="submission" date="2016-10" db="EMBL/GenBank/DDBJ databases">
        <authorList>
            <person name="Varghese N."/>
            <person name="Submissions S."/>
        </authorList>
    </citation>
    <scope>NUCLEOTIDE SEQUENCE [LARGE SCALE GENOMIC DNA]</scope>
    <source>
        <strain evidence="17 18">LMG 18378</strain>
    </source>
</reference>
<organism evidence="17 18">
    <name type="scientific">Pseudomonas citronellolis</name>
    <dbReference type="NCBI Taxonomy" id="53408"/>
    <lineage>
        <taxon>Bacteria</taxon>
        <taxon>Pseudomonadati</taxon>
        <taxon>Pseudomonadota</taxon>
        <taxon>Gammaproteobacteria</taxon>
        <taxon>Pseudomonadales</taxon>
        <taxon>Pseudomonadaceae</taxon>
        <taxon>Pseudomonas</taxon>
    </lineage>
</organism>
<dbReference type="AlphaFoldDB" id="A0AAQ1QYB9"/>
<dbReference type="InterPro" id="IPR003661">
    <property type="entry name" value="HisK_dim/P_dom"/>
</dbReference>
<comment type="subcellular location">
    <subcellularLocation>
        <location evidence="2">Membrane</location>
    </subcellularLocation>
</comment>